<evidence type="ECO:0000256" key="9">
    <source>
        <dbReference type="ARBA" id="ARBA00023139"/>
    </source>
</evidence>
<evidence type="ECO:0000256" key="8">
    <source>
        <dbReference type="ARBA" id="ARBA00023136"/>
    </source>
</evidence>
<keyword evidence="10" id="KW-0449">Lipoprotein</keyword>
<keyword evidence="7 11" id="KW-1133">Transmembrane helix</keyword>
<evidence type="ECO:0000256" key="7">
    <source>
        <dbReference type="ARBA" id="ARBA00022989"/>
    </source>
</evidence>
<dbReference type="Proteomes" id="UP000823889">
    <property type="component" value="Unassembled WGS sequence"/>
</dbReference>
<comment type="similarity">
    <text evidence="2">Belongs to the YtcA family.</text>
</comment>
<dbReference type="AlphaFoldDB" id="A0A9D2RKB9"/>
<evidence type="ECO:0000256" key="4">
    <source>
        <dbReference type="ARBA" id="ARBA00022475"/>
    </source>
</evidence>
<dbReference type="GO" id="GO:0016020">
    <property type="term" value="C:membrane"/>
    <property type="evidence" value="ECO:0007669"/>
    <property type="project" value="UniProtKB-SubCell"/>
</dbReference>
<feature type="transmembrane region" description="Helical" evidence="11">
    <location>
        <begin position="21"/>
        <end position="40"/>
    </location>
</feature>
<feature type="transmembrane region" description="Helical" evidence="11">
    <location>
        <begin position="52"/>
        <end position="70"/>
    </location>
</feature>
<comment type="caution">
    <text evidence="12">The sequence shown here is derived from an EMBL/GenBank/DDBJ whole genome shotgun (WGS) entry which is preliminary data.</text>
</comment>
<keyword evidence="5 11" id="KW-0812">Transmembrane</keyword>
<evidence type="ECO:0000313" key="13">
    <source>
        <dbReference type="Proteomes" id="UP000823889"/>
    </source>
</evidence>
<evidence type="ECO:0000256" key="2">
    <source>
        <dbReference type="ARBA" id="ARBA00008208"/>
    </source>
</evidence>
<evidence type="ECO:0000256" key="10">
    <source>
        <dbReference type="ARBA" id="ARBA00023288"/>
    </source>
</evidence>
<evidence type="ECO:0000256" key="1">
    <source>
        <dbReference type="ARBA" id="ARBA00004141"/>
    </source>
</evidence>
<evidence type="ECO:0000256" key="3">
    <source>
        <dbReference type="ARBA" id="ARBA00021237"/>
    </source>
</evidence>
<keyword evidence="8 11" id="KW-0472">Membrane</keyword>
<reference evidence="12" key="2">
    <citation type="submission" date="2021-04" db="EMBL/GenBank/DDBJ databases">
        <authorList>
            <person name="Gilroy R."/>
        </authorList>
    </citation>
    <scope>NUCLEOTIDE SEQUENCE</scope>
    <source>
        <strain evidence="12">9264</strain>
    </source>
</reference>
<keyword evidence="9" id="KW-0564">Palmitate</keyword>
<sequence length="73" mass="8288">MGCRAARAPDFLVFGSYFPNWLVGTVVTLPLTLLVRWMVIRIGLEEAMPARLFVYTALFVLLTMGFAYIFSPR</sequence>
<keyword evidence="6" id="KW-0732">Signal</keyword>
<organism evidence="12 13">
    <name type="scientific">Candidatus Paenalcaligenes intestinipullorum</name>
    <dbReference type="NCBI Taxonomy" id="2838718"/>
    <lineage>
        <taxon>Bacteria</taxon>
        <taxon>Pseudomonadati</taxon>
        <taxon>Pseudomonadota</taxon>
        <taxon>Betaproteobacteria</taxon>
        <taxon>Burkholderiales</taxon>
        <taxon>Alcaligenaceae</taxon>
        <taxon>Paenalcaligenes</taxon>
    </lineage>
</organism>
<evidence type="ECO:0000256" key="6">
    <source>
        <dbReference type="ARBA" id="ARBA00022729"/>
    </source>
</evidence>
<evidence type="ECO:0000256" key="5">
    <source>
        <dbReference type="ARBA" id="ARBA00022692"/>
    </source>
</evidence>
<protein>
    <recommendedName>
        <fullName evidence="3">Uncharacterized protein YtcA</fullName>
    </recommendedName>
</protein>
<evidence type="ECO:0000313" key="12">
    <source>
        <dbReference type="EMBL" id="HJD44708.1"/>
    </source>
</evidence>
<dbReference type="Pfam" id="PF17090">
    <property type="entry name" value="Ytca"/>
    <property type="match status" value="1"/>
</dbReference>
<evidence type="ECO:0000256" key="11">
    <source>
        <dbReference type="SAM" id="Phobius"/>
    </source>
</evidence>
<comment type="subcellular location">
    <subcellularLocation>
        <location evidence="1">Membrane</location>
        <topology evidence="1">Multi-pass membrane protein</topology>
    </subcellularLocation>
</comment>
<name>A0A9D2RKB9_9BURK</name>
<dbReference type="InterPro" id="IPR031381">
    <property type="entry name" value="YtcA"/>
</dbReference>
<gene>
    <name evidence="12" type="ORF">H9906_06745</name>
</gene>
<proteinExistence type="inferred from homology"/>
<dbReference type="EMBL" id="DWUQ01000141">
    <property type="protein sequence ID" value="HJD44708.1"/>
    <property type="molecule type" value="Genomic_DNA"/>
</dbReference>
<keyword evidence="4" id="KW-1003">Cell membrane</keyword>
<reference evidence="12" key="1">
    <citation type="journal article" date="2021" name="PeerJ">
        <title>Extensive microbial diversity within the chicken gut microbiome revealed by metagenomics and culture.</title>
        <authorList>
            <person name="Gilroy R."/>
            <person name="Ravi A."/>
            <person name="Getino M."/>
            <person name="Pursley I."/>
            <person name="Horton D.L."/>
            <person name="Alikhan N.F."/>
            <person name="Baker D."/>
            <person name="Gharbi K."/>
            <person name="Hall N."/>
            <person name="Watson M."/>
            <person name="Adriaenssens E.M."/>
            <person name="Foster-Nyarko E."/>
            <person name="Jarju S."/>
            <person name="Secka A."/>
            <person name="Antonio M."/>
            <person name="Oren A."/>
            <person name="Chaudhuri R.R."/>
            <person name="La Ragione R."/>
            <person name="Hildebrand F."/>
            <person name="Pallen M.J."/>
        </authorList>
    </citation>
    <scope>NUCLEOTIDE SEQUENCE</scope>
    <source>
        <strain evidence="12">9264</strain>
    </source>
</reference>
<accession>A0A9D2RKB9</accession>